<gene>
    <name evidence="12" type="ORF">GKO32_22350</name>
</gene>
<dbReference type="Pfam" id="PF04851">
    <property type="entry name" value="ResIII"/>
    <property type="match status" value="1"/>
</dbReference>
<evidence type="ECO:0000256" key="3">
    <source>
        <dbReference type="ARBA" id="ARBA00022801"/>
    </source>
</evidence>
<dbReference type="RefSeq" id="WP_312868324.1">
    <property type="nucleotide sequence ID" value="NZ_WMBA01000037.1"/>
</dbReference>
<keyword evidence="5" id="KW-0067">ATP-binding</keyword>
<organism evidence="12 13">
    <name type="scientific">Amycolatopsis pithecellobii</name>
    <dbReference type="NCBI Taxonomy" id="664692"/>
    <lineage>
        <taxon>Bacteria</taxon>
        <taxon>Bacillati</taxon>
        <taxon>Actinomycetota</taxon>
        <taxon>Actinomycetes</taxon>
        <taxon>Pseudonocardiales</taxon>
        <taxon>Pseudonocardiaceae</taxon>
        <taxon>Amycolatopsis</taxon>
    </lineage>
</organism>
<sequence length="550" mass="60979">MTDGPLIVQSDKTVLLEVDHARADDARIAIAPFAELERAPEHVHTYRVTPLALWNARAAGHDAEQVVHALTSYSRFPVPQPLLIDIVDTMGRFGRLQIANNPAHGLVMTTTDRAVLEEVLRHKKISPMLGARIDDDTVLVHPSERGRLKQALLKVGWPAEDLAGYVDGEAHPIALDEQDWALRDYQRQAADAFWAGGSGVVVLPCGAGKTLVGAAAMAQAQATTLILVTNTVAGRQWKRELVARTSLTEDEIGEYSGEKKEIRPVTIATYQVVTRKTKGEYRHLELFDTRDWGLVVYDEVHLLPAPVFRMTADLQSRRRLGLTATLVREDGREGDVFSLIGPKRYDVPWRDIEAQGWIAPAECTEVRVTLTDNERLMYATAEAEEKYKLASTANTKIAVIKSILDKHPGEPALVIGAYLDQLEELGEELDAPVIQGSTKNKEREALFDAFRRGELARLVVSKVANFSIDLPEASVAIQVSGTFGSRQEEAQRLGRLLRPKGDGRQAHFYSVVARDTLDAEYAAHRQRFLAEQGYAYTIRDADAYLSGDYS</sequence>
<reference evidence="12 13" key="1">
    <citation type="submission" date="2019-11" db="EMBL/GenBank/DDBJ databases">
        <title>Draft genome of Amycolatopsis RM579.</title>
        <authorList>
            <person name="Duangmal K."/>
            <person name="Mingma R."/>
        </authorList>
    </citation>
    <scope>NUCLEOTIDE SEQUENCE [LARGE SCALE GENOMIC DNA]</scope>
    <source>
        <strain evidence="12 13">RM579</strain>
    </source>
</reference>
<accession>A0A6N7YUF0</accession>
<dbReference type="InterPro" id="IPR050615">
    <property type="entry name" value="ATP-dep_DNA_Helicase"/>
</dbReference>
<keyword evidence="13" id="KW-1185">Reference proteome</keyword>
<evidence type="ECO:0000256" key="8">
    <source>
        <dbReference type="ARBA" id="ARBA00034808"/>
    </source>
</evidence>
<dbReference type="InterPro" id="IPR032438">
    <property type="entry name" value="ERCC3_RAD25_C"/>
</dbReference>
<dbReference type="PROSITE" id="PS51192">
    <property type="entry name" value="HELICASE_ATP_BIND_1"/>
    <property type="match status" value="1"/>
</dbReference>
<dbReference type="GO" id="GO:0005524">
    <property type="term" value="F:ATP binding"/>
    <property type="evidence" value="ECO:0007669"/>
    <property type="project" value="UniProtKB-KW"/>
</dbReference>
<keyword evidence="3" id="KW-0378">Hydrolase</keyword>
<comment type="caution">
    <text evidence="12">The sequence shown here is derived from an EMBL/GenBank/DDBJ whole genome shotgun (WGS) entry which is preliminary data.</text>
</comment>
<dbReference type="PANTHER" id="PTHR11274:SF0">
    <property type="entry name" value="GENERAL TRANSCRIPTION AND DNA REPAIR FACTOR IIH HELICASE SUBUNIT XPB"/>
    <property type="match status" value="1"/>
</dbReference>
<feature type="domain" description="Helicase C-terminal" evidence="11">
    <location>
        <begin position="399"/>
        <end position="546"/>
    </location>
</feature>
<evidence type="ECO:0000313" key="12">
    <source>
        <dbReference type="EMBL" id="MTD56687.1"/>
    </source>
</evidence>
<evidence type="ECO:0000313" key="13">
    <source>
        <dbReference type="Proteomes" id="UP000440096"/>
    </source>
</evidence>
<proteinExistence type="inferred from homology"/>
<comment type="similarity">
    <text evidence="1">Belongs to the helicase family. RAD25/XPB subfamily.</text>
</comment>
<evidence type="ECO:0000259" key="10">
    <source>
        <dbReference type="PROSITE" id="PS51192"/>
    </source>
</evidence>
<dbReference type="PANTHER" id="PTHR11274">
    <property type="entry name" value="RAD25/XP-B DNA REPAIR HELICASE"/>
    <property type="match status" value="1"/>
</dbReference>
<keyword evidence="6" id="KW-0413">Isomerase</keyword>
<dbReference type="Gene3D" id="3.40.50.300">
    <property type="entry name" value="P-loop containing nucleotide triphosphate hydrolases"/>
    <property type="match status" value="2"/>
</dbReference>
<comment type="catalytic activity">
    <reaction evidence="9">
        <text>ATP + H2O = ADP + phosphate + H(+)</text>
        <dbReference type="Rhea" id="RHEA:13065"/>
        <dbReference type="ChEBI" id="CHEBI:15377"/>
        <dbReference type="ChEBI" id="CHEBI:15378"/>
        <dbReference type="ChEBI" id="CHEBI:30616"/>
        <dbReference type="ChEBI" id="CHEBI:43474"/>
        <dbReference type="ChEBI" id="CHEBI:456216"/>
        <dbReference type="EC" id="5.6.2.4"/>
    </reaction>
</comment>
<evidence type="ECO:0000256" key="6">
    <source>
        <dbReference type="ARBA" id="ARBA00023235"/>
    </source>
</evidence>
<evidence type="ECO:0000256" key="7">
    <source>
        <dbReference type="ARBA" id="ARBA00034617"/>
    </source>
</evidence>
<evidence type="ECO:0000256" key="2">
    <source>
        <dbReference type="ARBA" id="ARBA00022741"/>
    </source>
</evidence>
<dbReference type="InterPro" id="IPR006935">
    <property type="entry name" value="Helicase/UvrB_N"/>
</dbReference>
<feature type="domain" description="Helicase ATP-binding" evidence="10">
    <location>
        <begin position="190"/>
        <end position="344"/>
    </location>
</feature>
<dbReference type="SMART" id="SM00490">
    <property type="entry name" value="HELICc"/>
    <property type="match status" value="1"/>
</dbReference>
<dbReference type="Pfam" id="PF16203">
    <property type="entry name" value="ERCC3_RAD25_C"/>
    <property type="match status" value="1"/>
</dbReference>
<dbReference type="NCBIfam" id="NF045503">
    <property type="entry name" value="repair_heli_XPB"/>
    <property type="match status" value="1"/>
</dbReference>
<evidence type="ECO:0000256" key="1">
    <source>
        <dbReference type="ARBA" id="ARBA00006637"/>
    </source>
</evidence>
<dbReference type="GO" id="GO:0016787">
    <property type="term" value="F:hydrolase activity"/>
    <property type="evidence" value="ECO:0007669"/>
    <property type="project" value="UniProtKB-KW"/>
</dbReference>
<evidence type="ECO:0000259" key="11">
    <source>
        <dbReference type="PROSITE" id="PS51194"/>
    </source>
</evidence>
<dbReference type="EC" id="5.6.2.4" evidence="8"/>
<dbReference type="AlphaFoldDB" id="A0A6N7YUF0"/>
<dbReference type="GO" id="GO:0043138">
    <property type="term" value="F:3'-5' DNA helicase activity"/>
    <property type="evidence" value="ECO:0007669"/>
    <property type="project" value="UniProtKB-EC"/>
</dbReference>
<evidence type="ECO:0000256" key="4">
    <source>
        <dbReference type="ARBA" id="ARBA00022806"/>
    </source>
</evidence>
<keyword evidence="4 12" id="KW-0347">Helicase</keyword>
<dbReference type="Pfam" id="PF13625">
    <property type="entry name" value="Helicase_C_3"/>
    <property type="match status" value="1"/>
</dbReference>
<dbReference type="InterPro" id="IPR014001">
    <property type="entry name" value="Helicase_ATP-bd"/>
</dbReference>
<dbReference type="InterPro" id="IPR001650">
    <property type="entry name" value="Helicase_C-like"/>
</dbReference>
<dbReference type="Proteomes" id="UP000440096">
    <property type="component" value="Unassembled WGS sequence"/>
</dbReference>
<keyword evidence="2" id="KW-0547">Nucleotide-binding</keyword>
<dbReference type="SUPFAM" id="SSF52540">
    <property type="entry name" value="P-loop containing nucleoside triphosphate hydrolases"/>
    <property type="match status" value="2"/>
</dbReference>
<dbReference type="InterPro" id="IPR032830">
    <property type="entry name" value="XPB/Ssl2_N"/>
</dbReference>
<protein>
    <recommendedName>
        <fullName evidence="8">DNA 3'-5' helicase</fullName>
        <ecNumber evidence="8">5.6.2.4</ecNumber>
    </recommendedName>
</protein>
<dbReference type="InterPro" id="IPR027417">
    <property type="entry name" value="P-loop_NTPase"/>
</dbReference>
<dbReference type="SMART" id="SM00487">
    <property type="entry name" value="DEXDc"/>
    <property type="match status" value="1"/>
</dbReference>
<dbReference type="EMBL" id="WMBA01000037">
    <property type="protein sequence ID" value="MTD56687.1"/>
    <property type="molecule type" value="Genomic_DNA"/>
</dbReference>
<dbReference type="PRINTS" id="PR00851">
    <property type="entry name" value="XRODRMPGMNTB"/>
</dbReference>
<dbReference type="PROSITE" id="PS51194">
    <property type="entry name" value="HELICASE_CTER"/>
    <property type="match status" value="1"/>
</dbReference>
<evidence type="ECO:0000256" key="5">
    <source>
        <dbReference type="ARBA" id="ARBA00022840"/>
    </source>
</evidence>
<evidence type="ECO:0000256" key="9">
    <source>
        <dbReference type="ARBA" id="ARBA00048988"/>
    </source>
</evidence>
<name>A0A6N7YUF0_9PSEU</name>
<dbReference type="GO" id="GO:0003677">
    <property type="term" value="F:DNA binding"/>
    <property type="evidence" value="ECO:0007669"/>
    <property type="project" value="InterPro"/>
</dbReference>
<dbReference type="CDD" id="cd18789">
    <property type="entry name" value="SF2_C_XPB"/>
    <property type="match status" value="1"/>
</dbReference>
<comment type="catalytic activity">
    <reaction evidence="7">
        <text>Couples ATP hydrolysis with the unwinding of duplex DNA by translocating in the 3'-5' direction.</text>
        <dbReference type="EC" id="5.6.2.4"/>
    </reaction>
</comment>